<dbReference type="KEGG" id="caul:KCG34_14055"/>
<name>A0A975ISY8_9CAUL</name>
<dbReference type="InterPro" id="IPR010987">
    <property type="entry name" value="Glutathione-S-Trfase_C-like"/>
</dbReference>
<dbReference type="PANTHER" id="PTHR44051">
    <property type="entry name" value="GLUTATHIONE S-TRANSFERASE-RELATED"/>
    <property type="match status" value="1"/>
</dbReference>
<dbReference type="Pfam" id="PF13417">
    <property type="entry name" value="GST_N_3"/>
    <property type="match status" value="1"/>
</dbReference>
<dbReference type="EMBL" id="CP073078">
    <property type="protein sequence ID" value="QUD86223.1"/>
    <property type="molecule type" value="Genomic_DNA"/>
</dbReference>
<dbReference type="SFLD" id="SFLDG00358">
    <property type="entry name" value="Main_(cytGST)"/>
    <property type="match status" value="1"/>
</dbReference>
<dbReference type="InterPro" id="IPR036282">
    <property type="entry name" value="Glutathione-S-Trfase_C_sf"/>
</dbReference>
<dbReference type="Gene3D" id="1.20.1050.10">
    <property type="match status" value="1"/>
</dbReference>
<dbReference type="InterPro" id="IPR040079">
    <property type="entry name" value="Glutathione_S-Trfase"/>
</dbReference>
<reference evidence="3" key="1">
    <citation type="submission" date="2021-04" db="EMBL/GenBank/DDBJ databases">
        <title>The complete genome sequence of Caulobacter sp. S6.</title>
        <authorList>
            <person name="Tang Y."/>
            <person name="Ouyang W."/>
            <person name="Liu Q."/>
            <person name="Huang B."/>
            <person name="Guo Z."/>
            <person name="Lei P."/>
        </authorList>
    </citation>
    <scope>NUCLEOTIDE SEQUENCE</scope>
    <source>
        <strain evidence="3">S6</strain>
    </source>
</reference>
<evidence type="ECO:0000259" key="1">
    <source>
        <dbReference type="PROSITE" id="PS50404"/>
    </source>
</evidence>
<dbReference type="PANTHER" id="PTHR44051:SF8">
    <property type="entry name" value="GLUTATHIONE S-TRANSFERASE GSTA"/>
    <property type="match status" value="1"/>
</dbReference>
<proteinExistence type="predicted"/>
<dbReference type="InterPro" id="IPR004045">
    <property type="entry name" value="Glutathione_S-Trfase_N"/>
</dbReference>
<dbReference type="CDD" id="cd00299">
    <property type="entry name" value="GST_C_family"/>
    <property type="match status" value="1"/>
</dbReference>
<dbReference type="CDD" id="cd00570">
    <property type="entry name" value="GST_N_family"/>
    <property type="match status" value="1"/>
</dbReference>
<keyword evidence="4" id="KW-1185">Reference proteome</keyword>
<accession>A0A975ISY8</accession>
<dbReference type="RefSeq" id="WP_211936275.1">
    <property type="nucleotide sequence ID" value="NZ_CP073078.1"/>
</dbReference>
<evidence type="ECO:0000313" key="4">
    <source>
        <dbReference type="Proteomes" id="UP000676409"/>
    </source>
</evidence>
<dbReference type="PROSITE" id="PS50405">
    <property type="entry name" value="GST_CTER"/>
    <property type="match status" value="1"/>
</dbReference>
<dbReference type="Gene3D" id="3.40.30.10">
    <property type="entry name" value="Glutaredoxin"/>
    <property type="match status" value="1"/>
</dbReference>
<gene>
    <name evidence="3" type="ORF">KCG34_14055</name>
</gene>
<dbReference type="AlphaFoldDB" id="A0A975ISY8"/>
<dbReference type="PROSITE" id="PS50404">
    <property type="entry name" value="GST_NTER"/>
    <property type="match status" value="1"/>
</dbReference>
<dbReference type="InterPro" id="IPR036249">
    <property type="entry name" value="Thioredoxin-like_sf"/>
</dbReference>
<feature type="domain" description="GST C-terminal" evidence="2">
    <location>
        <begin position="86"/>
        <end position="213"/>
    </location>
</feature>
<protein>
    <submittedName>
        <fullName evidence="3">Glutathione S-transferase family protein</fullName>
    </submittedName>
</protein>
<dbReference type="SUPFAM" id="SSF52833">
    <property type="entry name" value="Thioredoxin-like"/>
    <property type="match status" value="1"/>
</dbReference>
<dbReference type="Proteomes" id="UP000676409">
    <property type="component" value="Chromosome"/>
</dbReference>
<sequence>MLTLYDHPFSPYGQKVKIALREKGVAFEARVPTDLGPGGAAGDFVRGNPRAEVPMLVDDEVRIFDSTVIVEYVEDKWPEPPLLPKTPAERARARLLEEVMDTHYEAINWGLGELNWFRRAEGDLAETLRAAAARHTASFQAWLEGELGDRDWFNGEAFGWGDMAVVPHLASSATLGLAPAAGTRLAAWLGRALDRPSVAGTLAEARAFAATAGMSDVAELVRTGGFKREYRDHRLEWMIKAGGLEVVAKGIAADNIRFTPGFA</sequence>
<organism evidence="3 4">
    <name type="scientific">Phenylobacterium montanum</name>
    <dbReference type="NCBI Taxonomy" id="2823693"/>
    <lineage>
        <taxon>Bacteria</taxon>
        <taxon>Pseudomonadati</taxon>
        <taxon>Pseudomonadota</taxon>
        <taxon>Alphaproteobacteria</taxon>
        <taxon>Caulobacterales</taxon>
        <taxon>Caulobacteraceae</taxon>
        <taxon>Phenylobacterium</taxon>
    </lineage>
</organism>
<evidence type="ECO:0000313" key="3">
    <source>
        <dbReference type="EMBL" id="QUD86223.1"/>
    </source>
</evidence>
<feature type="domain" description="GST N-terminal" evidence="1">
    <location>
        <begin position="1"/>
        <end position="81"/>
    </location>
</feature>
<evidence type="ECO:0000259" key="2">
    <source>
        <dbReference type="PROSITE" id="PS50405"/>
    </source>
</evidence>
<dbReference type="SFLD" id="SFLDS00019">
    <property type="entry name" value="Glutathione_Transferase_(cytos"/>
    <property type="match status" value="1"/>
</dbReference>
<dbReference type="SUPFAM" id="SSF47616">
    <property type="entry name" value="GST C-terminal domain-like"/>
    <property type="match status" value="1"/>
</dbReference>